<dbReference type="PANTHER" id="PTHR11364">
    <property type="entry name" value="THIOSULFATE SULFERTANSFERASE"/>
    <property type="match status" value="1"/>
</dbReference>
<evidence type="ECO:0000256" key="2">
    <source>
        <dbReference type="ARBA" id="ARBA00022737"/>
    </source>
</evidence>
<evidence type="ECO:0000313" key="4">
    <source>
        <dbReference type="EMBL" id="MEN1945239.1"/>
    </source>
</evidence>
<gene>
    <name evidence="4" type="ORF">WJX64_01620</name>
</gene>
<dbReference type="RefSeq" id="WP_342111170.1">
    <property type="nucleotide sequence ID" value="NZ_JBCAUN010000001.1"/>
</dbReference>
<dbReference type="InterPro" id="IPR001763">
    <property type="entry name" value="Rhodanese-like_dom"/>
</dbReference>
<name>A0ABU9VZU0_9MICO</name>
<keyword evidence="5" id="KW-1185">Reference proteome</keyword>
<evidence type="ECO:0000256" key="1">
    <source>
        <dbReference type="ARBA" id="ARBA00022679"/>
    </source>
</evidence>
<dbReference type="SMART" id="SM00450">
    <property type="entry name" value="RHOD"/>
    <property type="match status" value="2"/>
</dbReference>
<dbReference type="Pfam" id="PF00581">
    <property type="entry name" value="Rhodanese"/>
    <property type="match status" value="2"/>
</dbReference>
<evidence type="ECO:0000259" key="3">
    <source>
        <dbReference type="PROSITE" id="PS50206"/>
    </source>
</evidence>
<protein>
    <submittedName>
        <fullName evidence="4">Rhodanese-like domain-containing protein</fullName>
    </submittedName>
</protein>
<dbReference type="InterPro" id="IPR036873">
    <property type="entry name" value="Rhodanese-like_dom_sf"/>
</dbReference>
<comment type="caution">
    <text evidence="4">The sequence shown here is derived from an EMBL/GenBank/DDBJ whole genome shotgun (WGS) entry which is preliminary data.</text>
</comment>
<feature type="domain" description="Rhodanese" evidence="3">
    <location>
        <begin position="204"/>
        <end position="289"/>
    </location>
</feature>
<dbReference type="CDD" id="cd01448">
    <property type="entry name" value="TST_Repeat_1"/>
    <property type="match status" value="1"/>
</dbReference>
<feature type="domain" description="Rhodanese" evidence="3">
    <location>
        <begin position="51"/>
        <end position="143"/>
    </location>
</feature>
<dbReference type="PROSITE" id="PS50206">
    <property type="entry name" value="RHODANESE_3"/>
    <property type="match status" value="2"/>
</dbReference>
<sequence length="301" mass="31139">MSAHSHLTSAQWLADHLGAEGLVVLDATVLDVASPVGGRAWLSGYDQYLVEGHIPGALFAEVLEAFSDPAGGFAFTRPSAEQFDAATAALGIGTDSTVVVYDSSIGQWASRLWWLFRSFGFESISVLDGGLTAWRGGERPLEFGHVPAVAVTPDAALEATALPGFWADKTDVEAVIAGDRDATLVCSLPPSDFAGETGSRSRLGHIPGSVNVPSGRLVQRDDRTLLRGDALAERLAPATGSKEPIILYCGAGIAATLGALALTLEGRTDVAVYDGSLGEWAADADAPLATTSATAPATPAH</sequence>
<keyword evidence="2" id="KW-0677">Repeat</keyword>
<dbReference type="EMBL" id="JBCLVG010000001">
    <property type="protein sequence ID" value="MEN1945239.1"/>
    <property type="molecule type" value="Genomic_DNA"/>
</dbReference>
<proteinExistence type="predicted"/>
<organism evidence="4 5">
    <name type="scientific">Leifsonia stereocauli</name>
    <dbReference type="NCBI Taxonomy" id="3134136"/>
    <lineage>
        <taxon>Bacteria</taxon>
        <taxon>Bacillati</taxon>
        <taxon>Actinomycetota</taxon>
        <taxon>Actinomycetes</taxon>
        <taxon>Micrococcales</taxon>
        <taxon>Microbacteriaceae</taxon>
        <taxon>Leifsonia</taxon>
    </lineage>
</organism>
<dbReference type="Gene3D" id="3.40.250.10">
    <property type="entry name" value="Rhodanese-like domain"/>
    <property type="match status" value="2"/>
</dbReference>
<keyword evidence="1" id="KW-0808">Transferase</keyword>
<accession>A0ABU9VZU0</accession>
<dbReference type="PANTHER" id="PTHR11364:SF27">
    <property type="entry name" value="SULFURTRANSFERASE"/>
    <property type="match status" value="1"/>
</dbReference>
<dbReference type="SUPFAM" id="SSF52821">
    <property type="entry name" value="Rhodanese/Cell cycle control phosphatase"/>
    <property type="match status" value="2"/>
</dbReference>
<dbReference type="Proteomes" id="UP001425155">
    <property type="component" value="Unassembled WGS sequence"/>
</dbReference>
<reference evidence="4 5" key="1">
    <citation type="submission" date="2024-03" db="EMBL/GenBank/DDBJ databases">
        <title>YIM 134122 draft genome.</title>
        <authorList>
            <person name="Zuo S."/>
            <person name="Xiong L."/>
        </authorList>
    </citation>
    <scope>NUCLEOTIDE SEQUENCE [LARGE SCALE GENOMIC DNA]</scope>
    <source>
        <strain evidence="4 5">YIM 134122</strain>
    </source>
</reference>
<dbReference type="InterPro" id="IPR045078">
    <property type="entry name" value="TST/MPST-like"/>
</dbReference>
<evidence type="ECO:0000313" key="5">
    <source>
        <dbReference type="Proteomes" id="UP001425155"/>
    </source>
</evidence>